<keyword evidence="1" id="KW-1133">Transmembrane helix</keyword>
<feature type="transmembrane region" description="Helical" evidence="1">
    <location>
        <begin position="157"/>
        <end position="178"/>
    </location>
</feature>
<reference evidence="2" key="1">
    <citation type="submission" date="2024-06" db="EMBL/GenBank/DDBJ databases">
        <authorList>
            <person name="Coelho C."/>
            <person name="Bento M."/>
            <person name="Garcia E."/>
            <person name="Camelo A."/>
            <person name="Brandao I."/>
            <person name="Espirito Santo C."/>
            <person name="Trovao J."/>
            <person name="Verissimo A."/>
            <person name="Costa J."/>
            <person name="Tiago I."/>
        </authorList>
    </citation>
    <scope>NUCLEOTIDE SEQUENCE</scope>
    <source>
        <strain evidence="2">KWT182</strain>
    </source>
</reference>
<feature type="transmembrane region" description="Helical" evidence="1">
    <location>
        <begin position="253"/>
        <end position="270"/>
    </location>
</feature>
<feature type="transmembrane region" description="Helical" evidence="1">
    <location>
        <begin position="33"/>
        <end position="55"/>
    </location>
</feature>
<accession>A0AAU7Q7S7</accession>
<keyword evidence="1" id="KW-0812">Transmembrane</keyword>
<organism evidence="2">
    <name type="scientific">Acerihabitans sp. KWT182</name>
    <dbReference type="NCBI Taxonomy" id="3157919"/>
    <lineage>
        <taxon>Bacteria</taxon>
        <taxon>Pseudomonadati</taxon>
        <taxon>Pseudomonadota</taxon>
        <taxon>Gammaproteobacteria</taxon>
        <taxon>Enterobacterales</taxon>
        <taxon>Pectobacteriaceae</taxon>
        <taxon>Acerihabitans</taxon>
    </lineage>
</organism>
<gene>
    <name evidence="2" type="ORF">ABK905_22145</name>
</gene>
<name>A0AAU7Q7S7_9GAMM</name>
<proteinExistence type="predicted"/>
<dbReference type="AlphaFoldDB" id="A0AAU7Q7S7"/>
<feature type="transmembrane region" description="Helical" evidence="1">
    <location>
        <begin position="67"/>
        <end position="87"/>
    </location>
</feature>
<feature type="transmembrane region" description="Helical" evidence="1">
    <location>
        <begin position="276"/>
        <end position="297"/>
    </location>
</feature>
<protein>
    <submittedName>
        <fullName evidence="2">DMT family transporter</fullName>
    </submittedName>
</protein>
<sequence>MSDSRKLGTLLVLAFLLMANANAVFSGWLLQSIYPFTLLFWGFLITTLFFFVRLSLTQGRNALKIPLASLSGLITLNLASGISWIGYYCALKFIEPAIVSALMGCIGPLYIAVTSFMSQRQLSANQVITSFGIVIGTAVLSWASITDHSAIQNVSLQHVLLGLGAALIGGFGQVLTTLSTKGLAKQNWTASQIMAHRFYLLTLVAAVVAVTGQGVGVDTPSQMLAIGVVSLFGLLLPLWLLQKGIILSSPFTVSVLLSLGPLMTFLFQGFDSRLLWSNMSVVGCGIIVLSTINNFIFGQKTAKAERSNG</sequence>
<dbReference type="EMBL" id="CP157947">
    <property type="protein sequence ID" value="XBS69143.1"/>
    <property type="molecule type" value="Genomic_DNA"/>
</dbReference>
<evidence type="ECO:0000313" key="2">
    <source>
        <dbReference type="EMBL" id="XBS69143.1"/>
    </source>
</evidence>
<evidence type="ECO:0000256" key="1">
    <source>
        <dbReference type="SAM" id="Phobius"/>
    </source>
</evidence>
<feature type="transmembrane region" description="Helical" evidence="1">
    <location>
        <begin position="198"/>
        <end position="217"/>
    </location>
</feature>
<feature type="transmembrane region" description="Helical" evidence="1">
    <location>
        <begin position="125"/>
        <end position="145"/>
    </location>
</feature>
<keyword evidence="1" id="KW-0472">Membrane</keyword>
<feature type="transmembrane region" description="Helical" evidence="1">
    <location>
        <begin position="223"/>
        <end position="241"/>
    </location>
</feature>
<feature type="transmembrane region" description="Helical" evidence="1">
    <location>
        <begin position="93"/>
        <end position="113"/>
    </location>
</feature>